<dbReference type="GO" id="GO:0005886">
    <property type="term" value="C:plasma membrane"/>
    <property type="evidence" value="ECO:0007669"/>
    <property type="project" value="TreeGrafter"/>
</dbReference>
<reference evidence="5" key="1">
    <citation type="submission" date="2019-08" db="EMBL/GenBank/DDBJ databases">
        <title>The improved chromosome-level genome for the pearl oyster Pinctada fucata martensii using PacBio sequencing and Hi-C.</title>
        <authorList>
            <person name="Zheng Z."/>
        </authorList>
    </citation>
    <scope>NUCLEOTIDE SEQUENCE</scope>
    <source>
        <strain evidence="5">ZZ-2019</strain>
        <tissue evidence="5">Adductor muscle</tissue>
    </source>
</reference>
<feature type="domain" description="PDZ" evidence="4">
    <location>
        <begin position="50"/>
        <end position="121"/>
    </location>
</feature>
<evidence type="ECO:0000313" key="6">
    <source>
        <dbReference type="Proteomes" id="UP001186944"/>
    </source>
</evidence>
<dbReference type="PROSITE" id="PS50106">
    <property type="entry name" value="PDZ"/>
    <property type="match status" value="1"/>
</dbReference>
<dbReference type="PANTHER" id="PTHR23116:SF37">
    <property type="entry name" value="WHIRLIN"/>
    <property type="match status" value="1"/>
</dbReference>
<dbReference type="GO" id="GO:0005929">
    <property type="term" value="C:cilium"/>
    <property type="evidence" value="ECO:0007669"/>
    <property type="project" value="TreeGrafter"/>
</dbReference>
<dbReference type="GO" id="GO:0002142">
    <property type="term" value="C:stereocilia ankle link complex"/>
    <property type="evidence" value="ECO:0007669"/>
    <property type="project" value="TreeGrafter"/>
</dbReference>
<dbReference type="InterPro" id="IPR051844">
    <property type="entry name" value="USH2_Complex_Protein"/>
</dbReference>
<comment type="subcellular location">
    <subcellularLocation>
        <location evidence="1">Cell projection</location>
    </subcellularLocation>
</comment>
<dbReference type="Gene3D" id="2.30.42.10">
    <property type="match status" value="1"/>
</dbReference>
<dbReference type="InterPro" id="IPR001478">
    <property type="entry name" value="PDZ"/>
</dbReference>
<dbReference type="Proteomes" id="UP001186944">
    <property type="component" value="Unassembled WGS sequence"/>
</dbReference>
<accession>A0AA88XN92</accession>
<gene>
    <name evidence="5" type="ORF">FSP39_020476</name>
</gene>
<dbReference type="SUPFAM" id="SSF50156">
    <property type="entry name" value="PDZ domain-like"/>
    <property type="match status" value="1"/>
</dbReference>
<name>A0AA88XN92_PINIB</name>
<protein>
    <recommendedName>
        <fullName evidence="4">PDZ domain-containing protein</fullName>
    </recommendedName>
</protein>
<dbReference type="Pfam" id="PF00595">
    <property type="entry name" value="PDZ"/>
    <property type="match status" value="1"/>
</dbReference>
<evidence type="ECO:0000256" key="3">
    <source>
        <dbReference type="ARBA" id="ARBA00023273"/>
    </source>
</evidence>
<keyword evidence="2" id="KW-0677">Repeat</keyword>
<evidence type="ECO:0000259" key="4">
    <source>
        <dbReference type="PROSITE" id="PS50106"/>
    </source>
</evidence>
<dbReference type="GO" id="GO:0032426">
    <property type="term" value="C:stereocilium tip"/>
    <property type="evidence" value="ECO:0007669"/>
    <property type="project" value="TreeGrafter"/>
</dbReference>
<dbReference type="PANTHER" id="PTHR23116">
    <property type="entry name" value="PDZ DOMAIN CONTAINING WHIRLIN AND HARMONIN-RELATED"/>
    <property type="match status" value="1"/>
</dbReference>
<organism evidence="5 6">
    <name type="scientific">Pinctada imbricata</name>
    <name type="common">Atlantic pearl-oyster</name>
    <name type="synonym">Pinctada martensii</name>
    <dbReference type="NCBI Taxonomy" id="66713"/>
    <lineage>
        <taxon>Eukaryota</taxon>
        <taxon>Metazoa</taxon>
        <taxon>Spiralia</taxon>
        <taxon>Lophotrochozoa</taxon>
        <taxon>Mollusca</taxon>
        <taxon>Bivalvia</taxon>
        <taxon>Autobranchia</taxon>
        <taxon>Pteriomorphia</taxon>
        <taxon>Pterioida</taxon>
        <taxon>Pterioidea</taxon>
        <taxon>Pteriidae</taxon>
        <taxon>Pinctada</taxon>
    </lineage>
</organism>
<dbReference type="EMBL" id="VSWD01000011">
    <property type="protein sequence ID" value="KAK3088550.1"/>
    <property type="molecule type" value="Genomic_DNA"/>
</dbReference>
<sequence>MDGCLDLTPVKIPRPQFYTYVELAIMERGDKEATLIENAGEKYGNVHLEIIPIYKTKPTLGLAVEGGVNTGQPIPRVINIQPGGSAHASGRLRVGHVILEVNGQSLAGMQHLEAARTIAEAFKRAGPDGVELLVTDKNIQINQT</sequence>
<proteinExistence type="predicted"/>
<evidence type="ECO:0000256" key="2">
    <source>
        <dbReference type="ARBA" id="ARBA00022737"/>
    </source>
</evidence>
<dbReference type="InterPro" id="IPR036034">
    <property type="entry name" value="PDZ_sf"/>
</dbReference>
<dbReference type="AlphaFoldDB" id="A0AA88XN92"/>
<evidence type="ECO:0000256" key="1">
    <source>
        <dbReference type="ARBA" id="ARBA00004316"/>
    </source>
</evidence>
<evidence type="ECO:0000313" key="5">
    <source>
        <dbReference type="EMBL" id="KAK3088550.1"/>
    </source>
</evidence>
<comment type="caution">
    <text evidence="5">The sequence shown here is derived from an EMBL/GenBank/DDBJ whole genome shotgun (WGS) entry which is preliminary data.</text>
</comment>
<dbReference type="FunFam" id="2.30.42.10:FF:000079">
    <property type="entry name" value="Whirlin a"/>
    <property type="match status" value="1"/>
</dbReference>
<keyword evidence="6" id="KW-1185">Reference proteome</keyword>
<keyword evidence="3" id="KW-0966">Cell projection</keyword>
<dbReference type="SMART" id="SM00228">
    <property type="entry name" value="PDZ"/>
    <property type="match status" value="1"/>
</dbReference>